<evidence type="ECO:0000313" key="3">
    <source>
        <dbReference type="WBParaSite" id="ACRNAN_Path_1460.g5718.t1"/>
    </source>
</evidence>
<keyword evidence="1" id="KW-0732">Signal</keyword>
<accession>A0A914C0U0</accession>
<protein>
    <submittedName>
        <fullName evidence="3">Uncharacterized protein</fullName>
    </submittedName>
</protein>
<proteinExistence type="predicted"/>
<evidence type="ECO:0000256" key="1">
    <source>
        <dbReference type="SAM" id="SignalP"/>
    </source>
</evidence>
<name>A0A914C0U0_9BILA</name>
<reference evidence="3" key="1">
    <citation type="submission" date="2022-11" db="UniProtKB">
        <authorList>
            <consortium name="WormBaseParasite"/>
        </authorList>
    </citation>
    <scope>IDENTIFICATION</scope>
</reference>
<dbReference type="Proteomes" id="UP000887540">
    <property type="component" value="Unplaced"/>
</dbReference>
<sequence length="79" mass="8412">MKLLFLVCLFALVIPYISANSADCDCGGGCDPGCYCSPFFAGHCSCQCGGGNTDAPPCNDVWNDCSVYANFCNNKNYCK</sequence>
<keyword evidence="2" id="KW-1185">Reference proteome</keyword>
<feature type="signal peptide" evidence="1">
    <location>
        <begin position="1"/>
        <end position="19"/>
    </location>
</feature>
<organism evidence="2 3">
    <name type="scientific">Acrobeloides nanus</name>
    <dbReference type="NCBI Taxonomy" id="290746"/>
    <lineage>
        <taxon>Eukaryota</taxon>
        <taxon>Metazoa</taxon>
        <taxon>Ecdysozoa</taxon>
        <taxon>Nematoda</taxon>
        <taxon>Chromadorea</taxon>
        <taxon>Rhabditida</taxon>
        <taxon>Tylenchina</taxon>
        <taxon>Cephalobomorpha</taxon>
        <taxon>Cephaloboidea</taxon>
        <taxon>Cephalobidae</taxon>
        <taxon>Acrobeloides</taxon>
    </lineage>
</organism>
<dbReference type="AlphaFoldDB" id="A0A914C0U0"/>
<dbReference type="WBParaSite" id="ACRNAN_Path_1460.g5718.t1">
    <property type="protein sequence ID" value="ACRNAN_Path_1460.g5718.t1"/>
    <property type="gene ID" value="ACRNAN_Path_1460.g5718"/>
</dbReference>
<feature type="chain" id="PRO_5036895429" evidence="1">
    <location>
        <begin position="20"/>
        <end position="79"/>
    </location>
</feature>
<evidence type="ECO:0000313" key="2">
    <source>
        <dbReference type="Proteomes" id="UP000887540"/>
    </source>
</evidence>